<organism evidence="1">
    <name type="scientific">Arundo donax</name>
    <name type="common">Giant reed</name>
    <name type="synonym">Donax arundinaceus</name>
    <dbReference type="NCBI Taxonomy" id="35708"/>
    <lineage>
        <taxon>Eukaryota</taxon>
        <taxon>Viridiplantae</taxon>
        <taxon>Streptophyta</taxon>
        <taxon>Embryophyta</taxon>
        <taxon>Tracheophyta</taxon>
        <taxon>Spermatophyta</taxon>
        <taxon>Magnoliopsida</taxon>
        <taxon>Liliopsida</taxon>
        <taxon>Poales</taxon>
        <taxon>Poaceae</taxon>
        <taxon>PACMAD clade</taxon>
        <taxon>Arundinoideae</taxon>
        <taxon>Arundineae</taxon>
        <taxon>Arundo</taxon>
    </lineage>
</organism>
<sequence length="63" mass="7368">MDKIPNYYALFCPCYSHDSFVFIYKNKNFDVSCVLLLPFALSPSTTWSPAWCLVWWMQKCSGC</sequence>
<reference evidence="1" key="1">
    <citation type="submission" date="2014-09" db="EMBL/GenBank/DDBJ databases">
        <authorList>
            <person name="Magalhaes I.L.F."/>
            <person name="Oliveira U."/>
            <person name="Santos F.R."/>
            <person name="Vidigal T.H.D.A."/>
            <person name="Brescovit A.D."/>
            <person name="Santos A.J."/>
        </authorList>
    </citation>
    <scope>NUCLEOTIDE SEQUENCE</scope>
    <source>
        <tissue evidence="1">Shoot tissue taken approximately 20 cm above the soil surface</tissue>
    </source>
</reference>
<accession>A0A0A9C082</accession>
<dbReference type="EMBL" id="GBRH01228221">
    <property type="protein sequence ID" value="JAD69674.1"/>
    <property type="molecule type" value="Transcribed_RNA"/>
</dbReference>
<protein>
    <submittedName>
        <fullName evidence="1">Uncharacterized protein</fullName>
    </submittedName>
</protein>
<evidence type="ECO:0000313" key="1">
    <source>
        <dbReference type="EMBL" id="JAD69674.1"/>
    </source>
</evidence>
<dbReference type="AlphaFoldDB" id="A0A0A9C082"/>
<proteinExistence type="predicted"/>
<reference evidence="1" key="2">
    <citation type="journal article" date="2015" name="Data Brief">
        <title>Shoot transcriptome of the giant reed, Arundo donax.</title>
        <authorList>
            <person name="Barrero R.A."/>
            <person name="Guerrero F.D."/>
            <person name="Moolhuijzen P."/>
            <person name="Goolsby J.A."/>
            <person name="Tidwell J."/>
            <person name="Bellgard S.E."/>
            <person name="Bellgard M.I."/>
        </authorList>
    </citation>
    <scope>NUCLEOTIDE SEQUENCE</scope>
    <source>
        <tissue evidence="1">Shoot tissue taken approximately 20 cm above the soil surface</tissue>
    </source>
</reference>
<name>A0A0A9C082_ARUDO</name>